<evidence type="ECO:0000313" key="3">
    <source>
        <dbReference type="EMBL" id="UOQ73662.1"/>
    </source>
</evidence>
<evidence type="ECO:0000256" key="2">
    <source>
        <dbReference type="SAM" id="SignalP"/>
    </source>
</evidence>
<dbReference type="KEGG" id="hcu:MUN79_06975"/>
<dbReference type="RefSeq" id="WP_244677013.1">
    <property type="nucleotide sequence ID" value="NZ_CP095046.1"/>
</dbReference>
<accession>A0A8T9Q9K2</accession>
<feature type="region of interest" description="Disordered" evidence="1">
    <location>
        <begin position="19"/>
        <end position="95"/>
    </location>
</feature>
<dbReference type="PROSITE" id="PS51257">
    <property type="entry name" value="PROKAR_LIPOPROTEIN"/>
    <property type="match status" value="1"/>
</dbReference>
<reference evidence="3" key="1">
    <citation type="submission" date="2022-04" db="EMBL/GenBank/DDBJ databases">
        <title>Hymenobacter sp. isolated from the air.</title>
        <authorList>
            <person name="Won M."/>
            <person name="Lee C.-M."/>
            <person name="Woen H.-Y."/>
            <person name="Kwon S.-W."/>
        </authorList>
    </citation>
    <scope>NUCLEOTIDE SEQUENCE</scope>
    <source>
        <strain evidence="3">5116S-3</strain>
    </source>
</reference>
<dbReference type="Proteomes" id="UP000831796">
    <property type="component" value="Chromosome"/>
</dbReference>
<feature type="compositionally biased region" description="Low complexity" evidence="1">
    <location>
        <begin position="67"/>
        <end position="82"/>
    </location>
</feature>
<feature type="signal peptide" evidence="2">
    <location>
        <begin position="1"/>
        <end position="23"/>
    </location>
</feature>
<evidence type="ECO:0000313" key="4">
    <source>
        <dbReference type="Proteomes" id="UP000831796"/>
    </source>
</evidence>
<gene>
    <name evidence="3" type="ORF">MUN79_06975</name>
</gene>
<keyword evidence="4" id="KW-1185">Reference proteome</keyword>
<proteinExistence type="predicted"/>
<keyword evidence="2" id="KW-0732">Signal</keyword>
<dbReference type="EMBL" id="CP095046">
    <property type="protein sequence ID" value="UOQ73662.1"/>
    <property type="molecule type" value="Genomic_DNA"/>
</dbReference>
<protein>
    <submittedName>
        <fullName evidence="3">Uncharacterized protein</fullName>
    </submittedName>
</protein>
<evidence type="ECO:0000256" key="1">
    <source>
        <dbReference type="SAM" id="MobiDB-lite"/>
    </source>
</evidence>
<sequence>MRKLSYPLLALTALAACKSTQPANDVAARRPITEVPTAETNGPSRRGAAAAAESRLPVEYPRPAKPTIPTTTSARPSRTPTAGLKTSTRPKPRSG</sequence>
<feature type="chain" id="PRO_5035735972" evidence="2">
    <location>
        <begin position="24"/>
        <end position="95"/>
    </location>
</feature>
<name>A0A8T9Q9K2_9BACT</name>
<organism evidence="3 4">
    <name type="scientific">Hymenobacter cellulosilyticus</name>
    <dbReference type="NCBI Taxonomy" id="2932248"/>
    <lineage>
        <taxon>Bacteria</taxon>
        <taxon>Pseudomonadati</taxon>
        <taxon>Bacteroidota</taxon>
        <taxon>Cytophagia</taxon>
        <taxon>Cytophagales</taxon>
        <taxon>Hymenobacteraceae</taxon>
        <taxon>Hymenobacter</taxon>
    </lineage>
</organism>
<dbReference type="AlphaFoldDB" id="A0A8T9Q9K2"/>